<comment type="subcellular location">
    <subcellularLocation>
        <location evidence="1">Membrane</location>
        <topology evidence="1">Multi-pass membrane protein</topology>
    </subcellularLocation>
</comment>
<keyword evidence="3" id="KW-0813">Transport</keyword>
<evidence type="ECO:0000313" key="11">
    <source>
        <dbReference type="Proteomes" id="UP000521379"/>
    </source>
</evidence>
<keyword evidence="4 8" id="KW-0812">Transmembrane</keyword>
<organism evidence="10 11">
    <name type="scientific">Kocuria subflava</name>
    <dbReference type="NCBI Taxonomy" id="1736139"/>
    <lineage>
        <taxon>Bacteria</taxon>
        <taxon>Bacillati</taxon>
        <taxon>Actinomycetota</taxon>
        <taxon>Actinomycetes</taxon>
        <taxon>Micrococcales</taxon>
        <taxon>Micrococcaceae</taxon>
        <taxon>Kocuria</taxon>
    </lineage>
</organism>
<dbReference type="GO" id="GO:0006865">
    <property type="term" value="P:amino acid transport"/>
    <property type="evidence" value="ECO:0007669"/>
    <property type="project" value="UniProtKB-KW"/>
</dbReference>
<dbReference type="AlphaFoldDB" id="A0A846TK92"/>
<dbReference type="FunFam" id="1.20.1740.10:FF:000001">
    <property type="entry name" value="Amino acid permease"/>
    <property type="match status" value="1"/>
</dbReference>
<feature type="transmembrane region" description="Helical" evidence="8">
    <location>
        <begin position="421"/>
        <end position="440"/>
    </location>
</feature>
<dbReference type="InterPro" id="IPR004840">
    <property type="entry name" value="Amino_acid_permease_CS"/>
</dbReference>
<comment type="similarity">
    <text evidence="2">Belongs to the amino acid-polyamine-organocation (APC) superfamily. Amino acid transporter (AAT) (TC 2.A.3.1) family.</text>
</comment>
<accession>A0A846TK92</accession>
<keyword evidence="11" id="KW-1185">Reference proteome</keyword>
<feature type="domain" description="Amino acid permease/ SLC12A" evidence="9">
    <location>
        <begin position="5"/>
        <end position="446"/>
    </location>
</feature>
<feature type="transmembrane region" description="Helical" evidence="8">
    <location>
        <begin position="114"/>
        <end position="136"/>
    </location>
</feature>
<feature type="transmembrane region" description="Helical" evidence="8">
    <location>
        <begin position="349"/>
        <end position="372"/>
    </location>
</feature>
<evidence type="ECO:0000259" key="9">
    <source>
        <dbReference type="Pfam" id="PF00324"/>
    </source>
</evidence>
<feature type="transmembrane region" description="Helical" evidence="8">
    <location>
        <begin position="393"/>
        <end position="415"/>
    </location>
</feature>
<evidence type="ECO:0000313" key="10">
    <source>
        <dbReference type="EMBL" id="NKE09628.1"/>
    </source>
</evidence>
<keyword evidence="7 8" id="KW-0472">Membrane</keyword>
<evidence type="ECO:0000256" key="3">
    <source>
        <dbReference type="ARBA" id="ARBA00022448"/>
    </source>
</evidence>
<dbReference type="PIRSF" id="PIRSF006060">
    <property type="entry name" value="AA_transporter"/>
    <property type="match status" value="1"/>
</dbReference>
<feature type="transmembrane region" description="Helical" evidence="8">
    <location>
        <begin position="189"/>
        <end position="211"/>
    </location>
</feature>
<feature type="transmembrane region" description="Helical" evidence="8">
    <location>
        <begin position="73"/>
        <end position="94"/>
    </location>
</feature>
<feature type="transmembrane region" description="Helical" evidence="8">
    <location>
        <begin position="325"/>
        <end position="343"/>
    </location>
</feature>
<gene>
    <name evidence="10" type="ORF">GTW58_06685</name>
</gene>
<feature type="transmembrane region" description="Helical" evidence="8">
    <location>
        <begin position="270"/>
        <end position="290"/>
    </location>
</feature>
<dbReference type="InterPro" id="IPR004841">
    <property type="entry name" value="AA-permease/SLC12A_dom"/>
</dbReference>
<protein>
    <submittedName>
        <fullName evidence="10">Amino acid permease</fullName>
    </submittedName>
</protein>
<proteinExistence type="inferred from homology"/>
<evidence type="ECO:0000256" key="1">
    <source>
        <dbReference type="ARBA" id="ARBA00004141"/>
    </source>
</evidence>
<evidence type="ECO:0000256" key="6">
    <source>
        <dbReference type="ARBA" id="ARBA00022989"/>
    </source>
</evidence>
<evidence type="ECO:0000256" key="5">
    <source>
        <dbReference type="ARBA" id="ARBA00022970"/>
    </source>
</evidence>
<feature type="transmembrane region" description="Helical" evidence="8">
    <location>
        <begin position="36"/>
        <end position="61"/>
    </location>
</feature>
<dbReference type="Gene3D" id="1.20.1740.10">
    <property type="entry name" value="Amino acid/polyamine transporter I"/>
    <property type="match status" value="1"/>
</dbReference>
<sequence>MGTRHLMMISFGGVIGTGLFLSSGYTISQAGPFGTVLAYAVGAVLVYLVMMCLGELSVAMPQTGAFHVYATRFIGPGTGFTVAVLYWLTWTIALGSEFTGAGLIMQQWFPDTEVWVWSAVFIVLIVTLNAISVRAFAESETLLSGIKVAAIILFIVLGVLAIVGIINVRGYDGAPGLSNLTDGGLFPNGIGAVFATMLTVTFAFSGTELIGITAGETKDPTRTVPKAIHATLWRLTVFFIGSIIVMAALIPWKEAGVDESPFVTVFRSMGIPFAADIMNFVILAAILSAANSGLYASTRMLWSLSNEGTIPAVFRRTNRFGVPSVALAASMVGGLLALLSSVYAAETLYLVLVSISGLAVMLVWVAIAWSQLNFRRRWIAEGHSVTELAYRVPGYPVVPILALVMSLASCVLIVFDPNQRAALYWTVPFVALCYLTYAVLKRRRRAATA</sequence>
<evidence type="ECO:0000256" key="7">
    <source>
        <dbReference type="ARBA" id="ARBA00023136"/>
    </source>
</evidence>
<dbReference type="GO" id="GO:0055085">
    <property type="term" value="P:transmembrane transport"/>
    <property type="evidence" value="ECO:0007669"/>
    <property type="project" value="InterPro"/>
</dbReference>
<comment type="caution">
    <text evidence="10">The sequence shown here is derived from an EMBL/GenBank/DDBJ whole genome shotgun (WGS) entry which is preliminary data.</text>
</comment>
<dbReference type="EMBL" id="JAAVUN010000010">
    <property type="protein sequence ID" value="NKE09628.1"/>
    <property type="molecule type" value="Genomic_DNA"/>
</dbReference>
<reference evidence="10 11" key="1">
    <citation type="submission" date="2020-02" db="EMBL/GenBank/DDBJ databases">
        <authorList>
            <person name="Sun Q."/>
        </authorList>
    </citation>
    <scope>NUCLEOTIDE SEQUENCE [LARGE SCALE GENOMIC DNA]</scope>
    <source>
        <strain evidence="10 11">YIM 13062</strain>
    </source>
</reference>
<feature type="transmembrane region" description="Helical" evidence="8">
    <location>
        <begin position="232"/>
        <end position="250"/>
    </location>
</feature>
<evidence type="ECO:0000256" key="2">
    <source>
        <dbReference type="ARBA" id="ARBA00008583"/>
    </source>
</evidence>
<dbReference type="Proteomes" id="UP000521379">
    <property type="component" value="Unassembled WGS sequence"/>
</dbReference>
<keyword evidence="5" id="KW-0029">Amino-acid transport</keyword>
<feature type="transmembrane region" description="Helical" evidence="8">
    <location>
        <begin position="148"/>
        <end position="169"/>
    </location>
</feature>
<keyword evidence="6 8" id="KW-1133">Transmembrane helix</keyword>
<dbReference type="PROSITE" id="PS00218">
    <property type="entry name" value="AMINO_ACID_PERMEASE_1"/>
    <property type="match status" value="1"/>
</dbReference>
<dbReference type="Pfam" id="PF00324">
    <property type="entry name" value="AA_permease"/>
    <property type="match status" value="1"/>
</dbReference>
<dbReference type="PANTHER" id="PTHR43495">
    <property type="entry name" value="GABA PERMEASE"/>
    <property type="match status" value="1"/>
</dbReference>
<evidence type="ECO:0000256" key="8">
    <source>
        <dbReference type="SAM" id="Phobius"/>
    </source>
</evidence>
<dbReference type="PANTHER" id="PTHR43495:SF5">
    <property type="entry name" value="GAMMA-AMINOBUTYRIC ACID PERMEASE"/>
    <property type="match status" value="1"/>
</dbReference>
<evidence type="ECO:0000256" key="4">
    <source>
        <dbReference type="ARBA" id="ARBA00022692"/>
    </source>
</evidence>
<name>A0A846TK92_9MICC</name>
<dbReference type="GO" id="GO:0016020">
    <property type="term" value="C:membrane"/>
    <property type="evidence" value="ECO:0007669"/>
    <property type="project" value="UniProtKB-SubCell"/>
</dbReference>